<protein>
    <submittedName>
        <fullName evidence="2">Uncharacterized protein</fullName>
    </submittedName>
</protein>
<comment type="caution">
    <text evidence="2">The sequence shown here is derived from an EMBL/GenBank/DDBJ whole genome shotgun (WGS) entry which is preliminary data.</text>
</comment>
<keyword evidence="1" id="KW-0472">Membrane</keyword>
<keyword evidence="1" id="KW-0812">Transmembrane</keyword>
<accession>D3AU84</accession>
<dbReference type="HOGENOM" id="CLU_3168978_0_0_9"/>
<dbReference type="Proteomes" id="UP000004968">
    <property type="component" value="Unassembled WGS sequence"/>
</dbReference>
<dbReference type="EMBL" id="ACIO01001013">
    <property type="protein sequence ID" value="EFC94623.1"/>
    <property type="molecule type" value="Genomic_DNA"/>
</dbReference>
<feature type="transmembrane region" description="Helical" evidence="1">
    <location>
        <begin position="6"/>
        <end position="24"/>
    </location>
</feature>
<evidence type="ECO:0000313" key="3">
    <source>
        <dbReference type="Proteomes" id="UP000004968"/>
    </source>
</evidence>
<keyword evidence="1" id="KW-1133">Transmembrane helix</keyword>
<reference evidence="2 3" key="1">
    <citation type="submission" date="2010-01" db="EMBL/GenBank/DDBJ databases">
        <authorList>
            <person name="Weinstock G."/>
            <person name="Sodergren E."/>
            <person name="Clifton S."/>
            <person name="Fulton L."/>
            <person name="Fulton B."/>
            <person name="Courtney L."/>
            <person name="Fronick C."/>
            <person name="Harrison M."/>
            <person name="Strong C."/>
            <person name="Farmer C."/>
            <person name="Delahaunty K."/>
            <person name="Markovic C."/>
            <person name="Hall O."/>
            <person name="Minx P."/>
            <person name="Tomlinson C."/>
            <person name="Mitreva M."/>
            <person name="Nelson J."/>
            <person name="Hou S."/>
            <person name="Wollam A."/>
            <person name="Pepin K.H."/>
            <person name="Johnson M."/>
            <person name="Bhonagiri V."/>
            <person name="Nash W.E."/>
            <person name="Warren W."/>
            <person name="Chinwalla A."/>
            <person name="Mardis E.R."/>
            <person name="Wilson R.K."/>
        </authorList>
    </citation>
    <scope>NUCLEOTIDE SEQUENCE [LARGE SCALE GENOMIC DNA]</scope>
    <source>
        <strain evidence="2 3">DSM 13479</strain>
    </source>
</reference>
<organism evidence="2 3">
    <name type="scientific">Hungatella hathewayi DSM 13479</name>
    <dbReference type="NCBI Taxonomy" id="566550"/>
    <lineage>
        <taxon>Bacteria</taxon>
        <taxon>Bacillati</taxon>
        <taxon>Bacillota</taxon>
        <taxon>Clostridia</taxon>
        <taxon>Lachnospirales</taxon>
        <taxon>Lachnospiraceae</taxon>
        <taxon>Hungatella</taxon>
    </lineage>
</organism>
<name>D3AU84_9FIRM</name>
<gene>
    <name evidence="2" type="ORF">CLOSTHATH_07198</name>
</gene>
<evidence type="ECO:0000313" key="2">
    <source>
        <dbReference type="EMBL" id="EFC94623.1"/>
    </source>
</evidence>
<sequence length="47" mass="5636">MPFIMYIFICMAFNWFIAVTPFAYSYSSTRILTYEAYFTPYHTICQA</sequence>
<dbReference type="AlphaFoldDB" id="D3AU84"/>
<proteinExistence type="predicted"/>
<evidence type="ECO:0000256" key="1">
    <source>
        <dbReference type="SAM" id="Phobius"/>
    </source>
</evidence>